<gene>
    <name evidence="1" type="ORF">CGI_10002583</name>
</gene>
<organism evidence="1">
    <name type="scientific">Magallana gigas</name>
    <name type="common">Pacific oyster</name>
    <name type="synonym">Crassostrea gigas</name>
    <dbReference type="NCBI Taxonomy" id="29159"/>
    <lineage>
        <taxon>Eukaryota</taxon>
        <taxon>Metazoa</taxon>
        <taxon>Spiralia</taxon>
        <taxon>Lophotrochozoa</taxon>
        <taxon>Mollusca</taxon>
        <taxon>Bivalvia</taxon>
        <taxon>Autobranchia</taxon>
        <taxon>Pteriomorphia</taxon>
        <taxon>Ostreida</taxon>
        <taxon>Ostreoidea</taxon>
        <taxon>Ostreidae</taxon>
        <taxon>Magallana</taxon>
    </lineage>
</organism>
<accession>K1PEB2</accession>
<dbReference type="HOGENOM" id="CLU_2374778_0_0_1"/>
<dbReference type="InParanoid" id="K1PEB2"/>
<name>K1PEB2_MAGGI</name>
<reference evidence="1" key="1">
    <citation type="journal article" date="2012" name="Nature">
        <title>The oyster genome reveals stress adaptation and complexity of shell formation.</title>
        <authorList>
            <person name="Zhang G."/>
            <person name="Fang X."/>
            <person name="Guo X."/>
            <person name="Li L."/>
            <person name="Luo R."/>
            <person name="Xu F."/>
            <person name="Yang P."/>
            <person name="Zhang L."/>
            <person name="Wang X."/>
            <person name="Qi H."/>
            <person name="Xiong Z."/>
            <person name="Que H."/>
            <person name="Xie Y."/>
            <person name="Holland P.W."/>
            <person name="Paps J."/>
            <person name="Zhu Y."/>
            <person name="Wu F."/>
            <person name="Chen Y."/>
            <person name="Wang J."/>
            <person name="Peng C."/>
            <person name="Meng J."/>
            <person name="Yang L."/>
            <person name="Liu J."/>
            <person name="Wen B."/>
            <person name="Zhang N."/>
            <person name="Huang Z."/>
            <person name="Zhu Q."/>
            <person name="Feng Y."/>
            <person name="Mount A."/>
            <person name="Hedgecock D."/>
            <person name="Xu Z."/>
            <person name="Liu Y."/>
            <person name="Domazet-Loso T."/>
            <person name="Du Y."/>
            <person name="Sun X."/>
            <person name="Zhang S."/>
            <person name="Liu B."/>
            <person name="Cheng P."/>
            <person name="Jiang X."/>
            <person name="Li J."/>
            <person name="Fan D."/>
            <person name="Wang W."/>
            <person name="Fu W."/>
            <person name="Wang T."/>
            <person name="Wang B."/>
            <person name="Zhang J."/>
            <person name="Peng Z."/>
            <person name="Li Y."/>
            <person name="Li N."/>
            <person name="Wang J."/>
            <person name="Chen M."/>
            <person name="He Y."/>
            <person name="Tan F."/>
            <person name="Song X."/>
            <person name="Zheng Q."/>
            <person name="Huang R."/>
            <person name="Yang H."/>
            <person name="Du X."/>
            <person name="Chen L."/>
            <person name="Yang M."/>
            <person name="Gaffney P.M."/>
            <person name="Wang S."/>
            <person name="Luo L."/>
            <person name="She Z."/>
            <person name="Ming Y."/>
            <person name="Huang W."/>
            <person name="Zhang S."/>
            <person name="Huang B."/>
            <person name="Zhang Y."/>
            <person name="Qu T."/>
            <person name="Ni P."/>
            <person name="Miao G."/>
            <person name="Wang J."/>
            <person name="Wang Q."/>
            <person name="Steinberg C.E."/>
            <person name="Wang H."/>
            <person name="Li N."/>
            <person name="Qian L."/>
            <person name="Zhang G."/>
            <person name="Li Y."/>
            <person name="Yang H."/>
            <person name="Liu X."/>
            <person name="Wang J."/>
            <person name="Yin Y."/>
            <person name="Wang J."/>
        </authorList>
    </citation>
    <scope>NUCLEOTIDE SEQUENCE [LARGE SCALE GENOMIC DNA]</scope>
    <source>
        <strain evidence="1">05x7-T-G4-1.051#20</strain>
    </source>
</reference>
<dbReference type="EMBL" id="JH817615">
    <property type="protein sequence ID" value="EKC22247.1"/>
    <property type="molecule type" value="Genomic_DNA"/>
</dbReference>
<sequence length="95" mass="10670">MYDTYDEEDGQNSLPCKNTELKDNRHIQNATVDPLLKVMFVRTKLSILHRLKPWSGGRGSYIVPVVYDDEYCDVISVRGGEKSGLNPDSNQGPLA</sequence>
<evidence type="ECO:0000313" key="1">
    <source>
        <dbReference type="EMBL" id="EKC22247.1"/>
    </source>
</evidence>
<protein>
    <submittedName>
        <fullName evidence="1">Uncharacterized protein</fullName>
    </submittedName>
</protein>
<dbReference type="AlphaFoldDB" id="K1PEB2"/>
<proteinExistence type="predicted"/>